<sequence length="229" mass="24358">MRQTQPTPLFNMAQSELIRLSFEKHGYLVRDAADLAARGITPARVAAFDKQRQDFELLPTDIELDAAKQNATLAKEKAQATAVTQLQGIMGIVGTVHDARSASYKMFGSAGLANGPEADLYVGLLRVVRVGRAHLAEYAGAGLTAAMLDELAASAAVFLERLGQQQDAESARGRAADARILAGNALYEELIDLCAIGKARYATTDARKYEDYVVTDAPAPGAGPVPPKA</sequence>
<keyword evidence="2" id="KW-1185">Reference proteome</keyword>
<proteinExistence type="predicted"/>
<dbReference type="Proteomes" id="UP000618931">
    <property type="component" value="Unassembled WGS sequence"/>
</dbReference>
<gene>
    <name evidence="1" type="ORF">I2H31_03655</name>
</gene>
<comment type="caution">
    <text evidence="1">The sequence shown here is derived from an EMBL/GenBank/DDBJ whole genome shotgun (WGS) entry which is preliminary data.</text>
</comment>
<dbReference type="EMBL" id="JADQDM010000001">
    <property type="protein sequence ID" value="MBF9220191.1"/>
    <property type="molecule type" value="Genomic_DNA"/>
</dbReference>
<name>A0ABS0I078_9BACT</name>
<accession>A0ABS0I078</accession>
<dbReference type="RefSeq" id="WP_196291629.1">
    <property type="nucleotide sequence ID" value="NZ_JADQDM010000001.1"/>
</dbReference>
<organism evidence="1 2">
    <name type="scientific">Hymenobacter ruricola</name>
    <dbReference type="NCBI Taxonomy" id="2791023"/>
    <lineage>
        <taxon>Bacteria</taxon>
        <taxon>Pseudomonadati</taxon>
        <taxon>Bacteroidota</taxon>
        <taxon>Cytophagia</taxon>
        <taxon>Cytophagales</taxon>
        <taxon>Hymenobacteraceae</taxon>
        <taxon>Hymenobacter</taxon>
    </lineage>
</organism>
<reference evidence="1 2" key="1">
    <citation type="submission" date="2020-11" db="EMBL/GenBank/DDBJ databases">
        <authorList>
            <person name="Kim M.K."/>
        </authorList>
    </citation>
    <scope>NUCLEOTIDE SEQUENCE [LARGE SCALE GENOMIC DNA]</scope>
    <source>
        <strain evidence="1 2">BT662</strain>
    </source>
</reference>
<evidence type="ECO:0000313" key="1">
    <source>
        <dbReference type="EMBL" id="MBF9220191.1"/>
    </source>
</evidence>
<protein>
    <submittedName>
        <fullName evidence="1">Uncharacterized protein</fullName>
    </submittedName>
</protein>
<evidence type="ECO:0000313" key="2">
    <source>
        <dbReference type="Proteomes" id="UP000618931"/>
    </source>
</evidence>